<organism evidence="2 3">
    <name type="scientific">Citroniella saccharovorans</name>
    <dbReference type="NCBI Taxonomy" id="2053367"/>
    <lineage>
        <taxon>Bacteria</taxon>
        <taxon>Bacillati</taxon>
        <taxon>Bacillota</taxon>
        <taxon>Tissierellia</taxon>
        <taxon>Tissierellales</taxon>
        <taxon>Peptoniphilaceae</taxon>
        <taxon>Citroniella</taxon>
    </lineage>
</organism>
<dbReference type="Proteomes" id="UP001357733">
    <property type="component" value="Unassembled WGS sequence"/>
</dbReference>
<feature type="domain" description="Gcp-like" evidence="1">
    <location>
        <begin position="24"/>
        <end position="149"/>
    </location>
</feature>
<dbReference type="PANTHER" id="PTHR11735">
    <property type="entry name" value="TRNA N6-ADENOSINE THREONYLCARBAMOYLTRANSFERASE"/>
    <property type="match status" value="1"/>
</dbReference>
<sequence length="225" mass="25382">MKILAIDTSTFVSGVCIVEDGEVISELNINQARTHSETLLPMVKNALDYSHLTLDDMDAFAVGKGPGSFTGLRIGMTVIKTFNEVFNKKLISVSTLEAAANSVMEDSKILALIDARAERSFGARFERKNGKLIRLSEDDLFLSEDILDFLKNNPNYLICGEINEDLEELINESEIKINFYNNKILSRLAREIALISEDKFLREEFDEMTLAPNYVRKSQAEESRM</sequence>
<dbReference type="GO" id="GO:0002949">
    <property type="term" value="P:tRNA threonylcarbamoyladenosine modification"/>
    <property type="evidence" value="ECO:0007669"/>
    <property type="project" value="InterPro"/>
</dbReference>
<dbReference type="InterPro" id="IPR000905">
    <property type="entry name" value="Gcp-like_dom"/>
</dbReference>
<dbReference type="RefSeq" id="WP_324619979.1">
    <property type="nucleotide sequence ID" value="NZ_JAYKOT010000003.1"/>
</dbReference>
<keyword evidence="3" id="KW-1185">Reference proteome</keyword>
<reference evidence="2 3" key="1">
    <citation type="submission" date="2024-01" db="EMBL/GenBank/DDBJ databases">
        <title>Complete genome sequence of Citroniella saccharovorans strain M6.X9, isolated from human fecal sample.</title>
        <authorList>
            <person name="Cheng G."/>
            <person name="Westerholm M."/>
            <person name="Schnurer A."/>
        </authorList>
    </citation>
    <scope>NUCLEOTIDE SEQUENCE [LARGE SCALE GENOMIC DNA]</scope>
    <source>
        <strain evidence="2 3">DSM 29873</strain>
    </source>
</reference>
<keyword evidence="2" id="KW-0808">Transferase</keyword>
<comment type="caution">
    <text evidence="2">The sequence shown here is derived from an EMBL/GenBank/DDBJ whole genome shotgun (WGS) entry which is preliminary data.</text>
</comment>
<dbReference type="SUPFAM" id="SSF53067">
    <property type="entry name" value="Actin-like ATPase domain"/>
    <property type="match status" value="1"/>
</dbReference>
<dbReference type="EC" id="2.3.1.234" evidence="2"/>
<dbReference type="EMBL" id="JAYKOT010000003">
    <property type="protein sequence ID" value="MEB3429821.1"/>
    <property type="molecule type" value="Genomic_DNA"/>
</dbReference>
<dbReference type="InterPro" id="IPR022496">
    <property type="entry name" value="T6A_TsaB"/>
</dbReference>
<dbReference type="Pfam" id="PF00814">
    <property type="entry name" value="TsaD"/>
    <property type="match status" value="1"/>
</dbReference>
<evidence type="ECO:0000313" key="3">
    <source>
        <dbReference type="Proteomes" id="UP001357733"/>
    </source>
</evidence>
<dbReference type="CDD" id="cd24032">
    <property type="entry name" value="ASKHA_NBD_TsaB"/>
    <property type="match status" value="1"/>
</dbReference>
<evidence type="ECO:0000259" key="1">
    <source>
        <dbReference type="Pfam" id="PF00814"/>
    </source>
</evidence>
<dbReference type="PANTHER" id="PTHR11735:SF11">
    <property type="entry name" value="TRNA THREONYLCARBAMOYLADENOSINE BIOSYNTHESIS PROTEIN TSAB"/>
    <property type="match status" value="1"/>
</dbReference>
<dbReference type="AlphaFoldDB" id="A0AAW9MUL2"/>
<keyword evidence="2" id="KW-0012">Acyltransferase</keyword>
<dbReference type="Gene3D" id="3.30.420.40">
    <property type="match status" value="2"/>
</dbReference>
<dbReference type="InterPro" id="IPR043129">
    <property type="entry name" value="ATPase_NBD"/>
</dbReference>
<name>A0AAW9MUL2_9FIRM</name>
<evidence type="ECO:0000313" key="2">
    <source>
        <dbReference type="EMBL" id="MEB3429821.1"/>
    </source>
</evidence>
<dbReference type="GO" id="GO:0005829">
    <property type="term" value="C:cytosol"/>
    <property type="evidence" value="ECO:0007669"/>
    <property type="project" value="TreeGrafter"/>
</dbReference>
<dbReference type="GO" id="GO:0061711">
    <property type="term" value="F:tRNA N(6)-L-threonylcarbamoyladenine synthase activity"/>
    <property type="evidence" value="ECO:0007669"/>
    <property type="project" value="UniProtKB-EC"/>
</dbReference>
<proteinExistence type="predicted"/>
<dbReference type="NCBIfam" id="TIGR03725">
    <property type="entry name" value="T6A_YeaZ"/>
    <property type="match status" value="1"/>
</dbReference>
<gene>
    <name evidence="2" type="primary">tsaB</name>
    <name evidence="2" type="ORF">VLK81_07350</name>
</gene>
<accession>A0AAW9MUL2</accession>
<protein>
    <submittedName>
        <fullName evidence="2">tRNA (Adenosine(37)-N6)-threonylcarbamoyltransferase complex dimerization subunit type 1 TsaB</fullName>
        <ecNumber evidence="2">2.3.1.234</ecNumber>
    </submittedName>
</protein>